<name>X1H6Z3_9ZZZZ</name>
<gene>
    <name evidence="1" type="ORF">S03H2_38006</name>
</gene>
<dbReference type="AlphaFoldDB" id="X1H6Z3"/>
<reference evidence="1" key="1">
    <citation type="journal article" date="2014" name="Front. Microbiol.">
        <title>High frequency of phylogenetically diverse reductive dehalogenase-homologous genes in deep subseafloor sedimentary metagenomes.</title>
        <authorList>
            <person name="Kawai M."/>
            <person name="Futagami T."/>
            <person name="Toyoda A."/>
            <person name="Takaki Y."/>
            <person name="Nishi S."/>
            <person name="Hori S."/>
            <person name="Arai W."/>
            <person name="Tsubouchi T."/>
            <person name="Morono Y."/>
            <person name="Uchiyama I."/>
            <person name="Ito T."/>
            <person name="Fujiyama A."/>
            <person name="Inagaki F."/>
            <person name="Takami H."/>
        </authorList>
    </citation>
    <scope>NUCLEOTIDE SEQUENCE</scope>
    <source>
        <strain evidence="1">Expedition CK06-06</strain>
    </source>
</reference>
<feature type="non-terminal residue" evidence="1">
    <location>
        <position position="134"/>
    </location>
</feature>
<protein>
    <submittedName>
        <fullName evidence="1">Uncharacterized protein</fullName>
    </submittedName>
</protein>
<dbReference type="EMBL" id="BARU01023413">
    <property type="protein sequence ID" value="GAH52850.1"/>
    <property type="molecule type" value="Genomic_DNA"/>
</dbReference>
<comment type="caution">
    <text evidence="1">The sequence shown here is derived from an EMBL/GenBank/DDBJ whole genome shotgun (WGS) entry which is preliminary data.</text>
</comment>
<proteinExistence type="predicted"/>
<accession>X1H6Z3</accession>
<evidence type="ECO:0000313" key="1">
    <source>
        <dbReference type="EMBL" id="GAH52850.1"/>
    </source>
</evidence>
<sequence length="134" mass="15566">MPKGAGWVKIHRKILMTEFTPSQFKFFVGAILLAKSPKSQDSGLVDLSVRQLADELRMSRSEVWRRERELEKMEMITLSDKGFVINNYDYYQIGKTVPPTGQLRDTGTICWVCLEHELLPPMKDYPNWLAARFQ</sequence>
<organism evidence="1">
    <name type="scientific">marine sediment metagenome</name>
    <dbReference type="NCBI Taxonomy" id="412755"/>
    <lineage>
        <taxon>unclassified sequences</taxon>
        <taxon>metagenomes</taxon>
        <taxon>ecological metagenomes</taxon>
    </lineage>
</organism>